<keyword evidence="11 14" id="KW-0739">Sodium transport</keyword>
<keyword evidence="10 14" id="KW-0472">Membrane</keyword>
<evidence type="ECO:0000256" key="10">
    <source>
        <dbReference type="ARBA" id="ARBA00023136"/>
    </source>
</evidence>
<dbReference type="PROSITE" id="PS00457">
    <property type="entry name" value="NA_SOLUT_SYMP_2"/>
    <property type="match status" value="1"/>
</dbReference>
<dbReference type="InterPro" id="IPR038377">
    <property type="entry name" value="Na/Glc_symporter_sf"/>
</dbReference>
<evidence type="ECO:0000256" key="3">
    <source>
        <dbReference type="ARBA" id="ARBA00022448"/>
    </source>
</evidence>
<feature type="transmembrane region" description="Helical" evidence="14">
    <location>
        <begin position="375"/>
        <end position="394"/>
    </location>
</feature>
<dbReference type="PANTHER" id="PTHR48086">
    <property type="entry name" value="SODIUM/PROLINE SYMPORTER-RELATED"/>
    <property type="match status" value="1"/>
</dbReference>
<dbReference type="InterPro" id="IPR011851">
    <property type="entry name" value="Na/Pro_symporter"/>
</dbReference>
<evidence type="ECO:0000256" key="2">
    <source>
        <dbReference type="ARBA" id="ARBA00006434"/>
    </source>
</evidence>
<keyword evidence="8 14" id="KW-0915">Sodium</keyword>
<keyword evidence="14" id="KW-0997">Cell inner membrane</keyword>
<keyword evidence="4" id="KW-1003">Cell membrane</keyword>
<feature type="transmembrane region" description="Helical" evidence="14">
    <location>
        <begin position="131"/>
        <end position="152"/>
    </location>
</feature>
<dbReference type="NCBIfam" id="TIGR02121">
    <property type="entry name" value="Na_Pro_sym"/>
    <property type="match status" value="1"/>
</dbReference>
<dbReference type="InterPro" id="IPR050277">
    <property type="entry name" value="Sodium:Solute_Symporter"/>
</dbReference>
<evidence type="ECO:0000256" key="12">
    <source>
        <dbReference type="ARBA" id="ARBA00033708"/>
    </source>
</evidence>
<dbReference type="Pfam" id="PF00474">
    <property type="entry name" value="SSF"/>
    <property type="match status" value="1"/>
</dbReference>
<protein>
    <recommendedName>
        <fullName evidence="14">Sodium/proline symporter</fullName>
    </recommendedName>
    <alternativeName>
        <fullName evidence="14">Proline permease</fullName>
    </alternativeName>
</protein>
<proteinExistence type="inferred from homology"/>
<evidence type="ECO:0000256" key="1">
    <source>
        <dbReference type="ARBA" id="ARBA00004651"/>
    </source>
</evidence>
<feature type="transmembrane region" description="Helical" evidence="14">
    <location>
        <begin position="76"/>
        <end position="94"/>
    </location>
</feature>
<feature type="transmembrane region" description="Helical" evidence="14">
    <location>
        <begin position="406"/>
        <end position="426"/>
    </location>
</feature>
<keyword evidence="9 14" id="KW-0406">Ion transport</keyword>
<feature type="transmembrane region" description="Helical" evidence="14">
    <location>
        <begin position="279"/>
        <end position="300"/>
    </location>
</feature>
<evidence type="ECO:0000313" key="16">
    <source>
        <dbReference type="Proteomes" id="UP000013190"/>
    </source>
</evidence>
<comment type="subcellular location">
    <subcellularLocation>
        <location evidence="14">Cell inner membrane</location>
        <topology evidence="14">Multi-pass membrane protein</topology>
    </subcellularLocation>
    <subcellularLocation>
        <location evidence="1">Cell membrane</location>
        <topology evidence="1">Multi-pass membrane protein</topology>
    </subcellularLocation>
</comment>
<dbReference type="InterPro" id="IPR018212">
    <property type="entry name" value="Na/solute_symporter_CS"/>
</dbReference>
<reference evidence="15 16" key="2">
    <citation type="journal article" date="2016" name="Int. J. Syst. Evol. Microbiol.">
        <title>Taxonomy of haemolytic and/or proteolytic strains of the genus Acinetobacter with the proposal of Acinetobacter courvalinii sp. nov. (genomic species 14 sensu Bouvet &amp; Jeanjean), Acinetobacter dispersus sp. nov. (genomic species 17), Acinetobacter modestus sp. nov., Acinetobacter proteolyticus sp. nov. and Acinetobacter vivianii sp. nov.</title>
        <authorList>
            <person name="Nemec A."/>
            <person name="Radolfova-Krizova L."/>
            <person name="Maixnerova M."/>
            <person name="Vrestiakova E."/>
            <person name="Jezek P."/>
            <person name="Sedo O."/>
        </authorList>
    </citation>
    <scope>NUCLEOTIDE SEQUENCE [LARGE SCALE GENOMIC DNA]</scope>
    <source>
        <strain evidence="15 16">NIPH 236</strain>
    </source>
</reference>
<keyword evidence="16" id="KW-1185">Reference proteome</keyword>
<dbReference type="Proteomes" id="UP000013190">
    <property type="component" value="Unassembled WGS sequence"/>
</dbReference>
<gene>
    <name evidence="15" type="ORF">F992_02135</name>
</gene>
<keyword evidence="3 14" id="KW-0813">Transport</keyword>
<feature type="transmembrane region" description="Helical" evidence="14">
    <location>
        <begin position="233"/>
        <end position="253"/>
    </location>
</feature>
<feature type="transmembrane region" description="Helical" evidence="14">
    <location>
        <begin position="164"/>
        <end position="185"/>
    </location>
</feature>
<comment type="similarity">
    <text evidence="2 13">Belongs to the sodium:solute symporter (SSF) (TC 2.A.21) family.</text>
</comment>
<dbReference type="GeneID" id="92835519"/>
<feature type="transmembrane region" description="Helical" evidence="14">
    <location>
        <begin position="6"/>
        <end position="27"/>
    </location>
</feature>
<keyword evidence="5 14" id="KW-0812">Transmembrane</keyword>
<evidence type="ECO:0000256" key="7">
    <source>
        <dbReference type="ARBA" id="ARBA00022989"/>
    </source>
</evidence>
<sequence length="501" mass="54201">MNFSNPTVVVFVVYIIAMLGIGLYAYFSTKNLDDYILGGRSLGSFVTALSAGASDMSGWLLMGLPGAIYLTGLSESWIAIGLIIGAWLNWYLVAGRLRVHTEVQNNALTLPDYFTGRFDDQKKILRVTSALIILIFFAIYCASGMVAGARLFETLFHLPYQTALWLGAFATIGYVCIGGFLAISWTDTFQAGLMIFALLLLPIVTYMSLGVGVEEFTAIVESARPHAYDFVSNLNIESIVGILSAAAWGLGYFGQPHILVRFMAADSVKSIPAARRIGMTWMILCLAGAVGSGFIGIAYFHQHPEFAAVVTANPETVFMELTKILFNPWVVGVILAAILSAVMSTLSCQLLVCSSALTEDLYKGLIRKNATQKELVWIGRAMVLAVAMLALALAQNPDSKVLGLVSYAWAGFGAAFGPLIIMSLFWKRMTLNGALAGMVIGAVTVIVWKNLFASTGIYEIIPGFIFALISIVVVSLLGKAPNATVTGRFEQADEIYTREMK</sequence>
<feature type="transmembrane region" description="Helical" evidence="14">
    <location>
        <begin position="329"/>
        <end position="354"/>
    </location>
</feature>
<evidence type="ECO:0000256" key="11">
    <source>
        <dbReference type="ARBA" id="ARBA00023201"/>
    </source>
</evidence>
<evidence type="ECO:0000256" key="5">
    <source>
        <dbReference type="ARBA" id="ARBA00022692"/>
    </source>
</evidence>
<organism evidence="15 16">
    <name type="scientific">Acinetobacter modestus</name>
    <dbReference type="NCBI Taxonomy" id="1776740"/>
    <lineage>
        <taxon>Bacteria</taxon>
        <taxon>Pseudomonadati</taxon>
        <taxon>Pseudomonadota</taxon>
        <taxon>Gammaproteobacteria</taxon>
        <taxon>Moraxellales</taxon>
        <taxon>Moraxellaceae</taxon>
        <taxon>Acinetobacter</taxon>
    </lineage>
</organism>
<dbReference type="InterPro" id="IPR001734">
    <property type="entry name" value="Na/solute_symporter"/>
</dbReference>
<comment type="function">
    <text evidence="14">Catalyzes the sodium-dependent uptake of extracellular L-proline.</text>
</comment>
<evidence type="ECO:0000256" key="6">
    <source>
        <dbReference type="ARBA" id="ARBA00022847"/>
    </source>
</evidence>
<comment type="catalytic activity">
    <reaction evidence="12">
        <text>L-proline(in) + Na(+)(in) = L-proline(out) + Na(+)(out)</text>
        <dbReference type="Rhea" id="RHEA:28967"/>
        <dbReference type="ChEBI" id="CHEBI:29101"/>
        <dbReference type="ChEBI" id="CHEBI:60039"/>
    </reaction>
</comment>
<dbReference type="NCBIfam" id="TIGR00813">
    <property type="entry name" value="sss"/>
    <property type="match status" value="1"/>
</dbReference>
<dbReference type="Gene3D" id="1.20.1730.10">
    <property type="entry name" value="Sodium/glucose cotransporter"/>
    <property type="match status" value="1"/>
</dbReference>
<accession>A0ABP2TWH3</accession>
<feature type="transmembrane region" description="Helical" evidence="14">
    <location>
        <begin position="192"/>
        <end position="213"/>
    </location>
</feature>
<reference evidence="16" key="1">
    <citation type="submission" date="2013-02" db="EMBL/GenBank/DDBJ databases">
        <title>The Genome Sequence of Acinetobacter sp. NIPH 236.</title>
        <authorList>
            <consortium name="The Broad Institute Genome Sequencing Platform"/>
            <consortium name="The Broad Institute Genome Sequencing Center for Infectious Disease"/>
            <person name="Cerqueira G."/>
            <person name="Feldgarden M."/>
            <person name="Courvalin P."/>
            <person name="Perichon B."/>
            <person name="Grillot-Courvalin C."/>
            <person name="Clermont D."/>
            <person name="Rocha E."/>
            <person name="Yoon E.-J."/>
            <person name="Nemec A."/>
            <person name="Walker B."/>
            <person name="Young S.K."/>
            <person name="Zeng Q."/>
            <person name="Gargeya S."/>
            <person name="Fitzgerald M."/>
            <person name="Haas B."/>
            <person name="Abouelleil A."/>
            <person name="Alvarado L."/>
            <person name="Arachchi H.M."/>
            <person name="Berlin A.M."/>
            <person name="Chapman S.B."/>
            <person name="Dewar J."/>
            <person name="Goldberg J."/>
            <person name="Griggs A."/>
            <person name="Gujja S."/>
            <person name="Hansen M."/>
            <person name="Howarth C."/>
            <person name="Imamovic A."/>
            <person name="Larimer J."/>
            <person name="McCowan C."/>
            <person name="Murphy C."/>
            <person name="Neiman D."/>
            <person name="Pearson M."/>
            <person name="Priest M."/>
            <person name="Roberts A."/>
            <person name="Saif S."/>
            <person name="Shea T."/>
            <person name="Sisk P."/>
            <person name="Sykes S."/>
            <person name="Wortman J."/>
            <person name="Nusbaum C."/>
            <person name="Birren B."/>
        </authorList>
    </citation>
    <scope>NUCLEOTIDE SEQUENCE [LARGE SCALE GENOMIC DNA]</scope>
    <source>
        <strain evidence="16">NIPH 236</strain>
    </source>
</reference>
<dbReference type="PROSITE" id="PS50283">
    <property type="entry name" value="NA_SOLUT_SYMP_3"/>
    <property type="match status" value="1"/>
</dbReference>
<dbReference type="EMBL" id="APOJ01000025">
    <property type="protein sequence ID" value="ENU26587.1"/>
    <property type="molecule type" value="Genomic_DNA"/>
</dbReference>
<evidence type="ECO:0000256" key="8">
    <source>
        <dbReference type="ARBA" id="ARBA00023053"/>
    </source>
</evidence>
<keyword evidence="6 14" id="KW-0769">Symport</keyword>
<dbReference type="RefSeq" id="WP_004662455.1">
    <property type="nucleotide sequence ID" value="NZ_BMDV01000001.1"/>
</dbReference>
<name>A0ABP2TWH3_9GAMM</name>
<feature type="transmembrane region" description="Helical" evidence="14">
    <location>
        <begin position="457"/>
        <end position="478"/>
    </location>
</feature>
<keyword evidence="14" id="KW-0029">Amino-acid transport</keyword>
<evidence type="ECO:0000256" key="4">
    <source>
        <dbReference type="ARBA" id="ARBA00022475"/>
    </source>
</evidence>
<evidence type="ECO:0000256" key="9">
    <source>
        <dbReference type="ARBA" id="ARBA00023065"/>
    </source>
</evidence>
<evidence type="ECO:0000313" key="15">
    <source>
        <dbReference type="EMBL" id="ENU26587.1"/>
    </source>
</evidence>
<feature type="transmembrane region" description="Helical" evidence="14">
    <location>
        <begin position="433"/>
        <end position="451"/>
    </location>
</feature>
<keyword evidence="7 14" id="KW-1133">Transmembrane helix</keyword>
<dbReference type="PANTHER" id="PTHR48086:SF3">
    <property type="entry name" value="SODIUM_PROLINE SYMPORTER"/>
    <property type="match status" value="1"/>
</dbReference>
<evidence type="ECO:0000256" key="14">
    <source>
        <dbReference type="RuleBase" id="RU366012"/>
    </source>
</evidence>
<evidence type="ECO:0000256" key="13">
    <source>
        <dbReference type="RuleBase" id="RU362091"/>
    </source>
</evidence>
<comment type="caution">
    <text evidence="15">The sequence shown here is derived from an EMBL/GenBank/DDBJ whole genome shotgun (WGS) entry which is preliminary data.</text>
</comment>
<dbReference type="CDD" id="cd11475">
    <property type="entry name" value="SLC5sbd_PutP"/>
    <property type="match status" value="1"/>
</dbReference>